<comment type="caution">
    <text evidence="1">The sequence shown here is derived from an EMBL/GenBank/DDBJ whole genome shotgun (WGS) entry which is preliminary data.</text>
</comment>
<reference evidence="1 2" key="1">
    <citation type="submission" date="2019-07" db="EMBL/GenBank/DDBJ databases">
        <title>The pathways for chlorine oxyanion respiration interact through the shared metabolite chlorate.</title>
        <authorList>
            <person name="Barnum T.P."/>
            <person name="Cheng Y."/>
            <person name="Hill K.A."/>
            <person name="Lucas L.N."/>
            <person name="Carlson H.K."/>
            <person name="Coates J.D."/>
        </authorList>
    </citation>
    <scope>NUCLEOTIDE SEQUENCE [LARGE SCALE GENOMIC DNA]</scope>
    <source>
        <strain evidence="1">UCB</strain>
    </source>
</reference>
<accession>A0A558B2K1</accession>
<gene>
    <name evidence="1" type="ORF">FHK81_16420</name>
</gene>
<evidence type="ECO:0000313" key="2">
    <source>
        <dbReference type="Proteomes" id="UP000319142"/>
    </source>
</evidence>
<dbReference type="InterPro" id="IPR010522">
    <property type="entry name" value="RepC_bac"/>
</dbReference>
<organism evidence="1 2">
    <name type="scientific">Marinobacter vinifirmus</name>
    <dbReference type="NCBI Taxonomy" id="355591"/>
    <lineage>
        <taxon>Bacteria</taxon>
        <taxon>Pseudomonadati</taxon>
        <taxon>Pseudomonadota</taxon>
        <taxon>Gammaproteobacteria</taxon>
        <taxon>Pseudomonadales</taxon>
        <taxon>Marinobacteraceae</taxon>
        <taxon>Marinobacter</taxon>
    </lineage>
</organism>
<dbReference type="Proteomes" id="UP000319142">
    <property type="component" value="Unassembled WGS sequence"/>
</dbReference>
<proteinExistence type="predicted"/>
<name>A0A558B2K1_9GAMM</name>
<evidence type="ECO:0000313" key="1">
    <source>
        <dbReference type="EMBL" id="TVT30745.1"/>
    </source>
</evidence>
<dbReference type="EMBL" id="VMRX01000054">
    <property type="protein sequence ID" value="TVT30745.1"/>
    <property type="molecule type" value="Genomic_DNA"/>
</dbReference>
<sequence length="282" mass="31831">MQRFELDHVRHDAVHCLAPGLFRALKRGERKTTKLDIVYEYGDGVRVEFSGPEPLGADDLRVLQGLVALAGLEGKPLRSIPKTPVGKALRQLLEPRWEAATDEAVALVCSYRRLAREIGYARIECSRPIKASIERLWKVSIIVQSGHQRRGFRLLADYQTDDGPQGIHIALNPLLAGAVLGTDRHIRIDMTEVRKLKNESTRLLHQRLCAMINPGSALGLKLTTLCAYIFTTEANAVTTRKRLTRTRKALEDLREIGWTVTEYVKDKYKIGRPRTNSHKSSY</sequence>
<dbReference type="AlphaFoldDB" id="A0A558B2K1"/>
<dbReference type="Pfam" id="PF06504">
    <property type="entry name" value="RepC"/>
    <property type="match status" value="1"/>
</dbReference>
<protein>
    <submittedName>
        <fullName evidence="1">Replication protein C</fullName>
    </submittedName>
</protein>
<dbReference type="RefSeq" id="WP_273135124.1">
    <property type="nucleotide sequence ID" value="NZ_VMRX01000054.1"/>
</dbReference>